<evidence type="ECO:0000313" key="2">
    <source>
        <dbReference type="EMBL" id="PIL33268.1"/>
    </source>
</evidence>
<evidence type="ECO:0000256" key="1">
    <source>
        <dbReference type="SAM" id="MobiDB-lite"/>
    </source>
</evidence>
<feature type="region of interest" description="Disordered" evidence="1">
    <location>
        <begin position="1"/>
        <end position="23"/>
    </location>
</feature>
<accession>A0A2G8SI76</accession>
<gene>
    <name evidence="2" type="ORF">GSI_04718</name>
</gene>
<protein>
    <submittedName>
        <fullName evidence="2">Uncharacterized protein</fullName>
    </submittedName>
</protein>
<evidence type="ECO:0000313" key="3">
    <source>
        <dbReference type="Proteomes" id="UP000230002"/>
    </source>
</evidence>
<dbReference type="AlphaFoldDB" id="A0A2G8SI76"/>
<sequence length="109" mass="11850">MAVAFAAAASGREKRSEKTSDRRDKMLLWTRKATVFQVAAMTTMFPSDSAESHTSSSRLSLKNWRPVFFVYTRTLARSGAIGSGGLGFAVGWSSVSCRNKRNASSHAVT</sequence>
<feature type="compositionally biased region" description="Basic and acidic residues" evidence="1">
    <location>
        <begin position="11"/>
        <end position="23"/>
    </location>
</feature>
<reference evidence="2 3" key="1">
    <citation type="journal article" date="2015" name="Sci. Rep.">
        <title>Chromosome-level genome map provides insights into diverse defense mechanisms in the medicinal fungus Ganoderma sinense.</title>
        <authorList>
            <person name="Zhu Y."/>
            <person name="Xu J."/>
            <person name="Sun C."/>
            <person name="Zhou S."/>
            <person name="Xu H."/>
            <person name="Nelson D.R."/>
            <person name="Qian J."/>
            <person name="Song J."/>
            <person name="Luo H."/>
            <person name="Xiang L."/>
            <person name="Li Y."/>
            <person name="Xu Z."/>
            <person name="Ji A."/>
            <person name="Wang L."/>
            <person name="Lu S."/>
            <person name="Hayward A."/>
            <person name="Sun W."/>
            <person name="Li X."/>
            <person name="Schwartz D.C."/>
            <person name="Wang Y."/>
            <person name="Chen S."/>
        </authorList>
    </citation>
    <scope>NUCLEOTIDE SEQUENCE [LARGE SCALE GENOMIC DNA]</scope>
    <source>
        <strain evidence="2 3">ZZ0214-1</strain>
    </source>
</reference>
<keyword evidence="3" id="KW-1185">Reference proteome</keyword>
<organism evidence="2 3">
    <name type="scientific">Ganoderma sinense ZZ0214-1</name>
    <dbReference type="NCBI Taxonomy" id="1077348"/>
    <lineage>
        <taxon>Eukaryota</taxon>
        <taxon>Fungi</taxon>
        <taxon>Dikarya</taxon>
        <taxon>Basidiomycota</taxon>
        <taxon>Agaricomycotina</taxon>
        <taxon>Agaricomycetes</taxon>
        <taxon>Polyporales</taxon>
        <taxon>Polyporaceae</taxon>
        <taxon>Ganoderma</taxon>
    </lineage>
</organism>
<dbReference type="EMBL" id="AYKW01000008">
    <property type="protein sequence ID" value="PIL33268.1"/>
    <property type="molecule type" value="Genomic_DNA"/>
</dbReference>
<name>A0A2G8SI76_9APHY</name>
<comment type="caution">
    <text evidence="2">The sequence shown here is derived from an EMBL/GenBank/DDBJ whole genome shotgun (WGS) entry which is preliminary data.</text>
</comment>
<dbReference type="Proteomes" id="UP000230002">
    <property type="component" value="Unassembled WGS sequence"/>
</dbReference>
<proteinExistence type="predicted"/>